<protein>
    <submittedName>
        <fullName evidence="1">Uncharacterized protein</fullName>
    </submittedName>
</protein>
<accession>A0A0G1S1Q5</accession>
<comment type="caution">
    <text evidence="1">The sequence shown here is derived from an EMBL/GenBank/DDBJ whole genome shotgun (WGS) entry which is preliminary data.</text>
</comment>
<sequence>MTEKNAESMALKRVPNICFPVAIDIVSRRDVPEHLYDLWGRLSAAQAQGEELSESFVIGMYVKVMQSVGISYNKAQWIHVKTLEEFQDYLIKAKKCGRGIVSIGNKAHDMAIQHLGEDVWDLAGISFQKEIIHLTLGEDQLFKKLQQDNPDEFNCILLPEEK</sequence>
<gene>
    <name evidence="1" type="ORF">UX87_C0029G0005</name>
</gene>
<evidence type="ECO:0000313" key="2">
    <source>
        <dbReference type="Proteomes" id="UP000034364"/>
    </source>
</evidence>
<evidence type="ECO:0000313" key="1">
    <source>
        <dbReference type="EMBL" id="KKU63257.1"/>
    </source>
</evidence>
<dbReference type="EMBL" id="LCNV01000029">
    <property type="protein sequence ID" value="KKU63257.1"/>
    <property type="molecule type" value="Genomic_DNA"/>
</dbReference>
<proteinExistence type="predicted"/>
<dbReference type="AlphaFoldDB" id="A0A0G1S1Q5"/>
<dbReference type="Proteomes" id="UP000034364">
    <property type="component" value="Unassembled WGS sequence"/>
</dbReference>
<name>A0A0G1S1Q5_9BACT</name>
<organism evidence="1 2">
    <name type="scientific">Candidatus Amesbacteria bacterium GW2011_GWA1_47_16</name>
    <dbReference type="NCBI Taxonomy" id="1618353"/>
    <lineage>
        <taxon>Bacteria</taxon>
        <taxon>Candidatus Amesiibacteriota</taxon>
    </lineage>
</organism>
<reference evidence="1 2" key="1">
    <citation type="journal article" date="2015" name="Nature">
        <title>rRNA introns, odd ribosomes, and small enigmatic genomes across a large radiation of phyla.</title>
        <authorList>
            <person name="Brown C.T."/>
            <person name="Hug L.A."/>
            <person name="Thomas B.C."/>
            <person name="Sharon I."/>
            <person name="Castelle C.J."/>
            <person name="Singh A."/>
            <person name="Wilkins M.J."/>
            <person name="Williams K.H."/>
            <person name="Banfield J.F."/>
        </authorList>
    </citation>
    <scope>NUCLEOTIDE SEQUENCE [LARGE SCALE GENOMIC DNA]</scope>
</reference>